<proteinExistence type="predicted"/>
<dbReference type="EMBL" id="CM000767">
    <property type="protein sequence ID" value="KXG22781.1"/>
    <property type="molecule type" value="Genomic_DNA"/>
</dbReference>
<dbReference type="GO" id="GO:0031491">
    <property type="term" value="F:nucleosome binding"/>
    <property type="evidence" value="ECO:0000318"/>
    <property type="project" value="GO_Central"/>
</dbReference>
<gene>
    <name evidence="4" type="ORF">SORBI_3008G007500</name>
</gene>
<organism evidence="4 5">
    <name type="scientific">Sorghum bicolor</name>
    <name type="common">Sorghum</name>
    <name type="synonym">Sorghum vulgare</name>
    <dbReference type="NCBI Taxonomy" id="4558"/>
    <lineage>
        <taxon>Eukaryota</taxon>
        <taxon>Viridiplantae</taxon>
        <taxon>Streptophyta</taxon>
        <taxon>Embryophyta</taxon>
        <taxon>Tracheophyta</taxon>
        <taxon>Spermatophyta</taxon>
        <taxon>Magnoliopsida</taxon>
        <taxon>Liliopsida</taxon>
        <taxon>Poales</taxon>
        <taxon>Poaceae</taxon>
        <taxon>PACMAD clade</taxon>
        <taxon>Panicoideae</taxon>
        <taxon>Andropogonodae</taxon>
        <taxon>Andropogoneae</taxon>
        <taxon>Sorghinae</taxon>
        <taxon>Sorghum</taxon>
    </lineage>
</organism>
<keyword evidence="1" id="KW-0479">Metal-binding</keyword>
<evidence type="ECO:0000256" key="3">
    <source>
        <dbReference type="ARBA" id="ARBA00022833"/>
    </source>
</evidence>
<dbReference type="GO" id="GO:0006338">
    <property type="term" value="P:chromatin remodeling"/>
    <property type="evidence" value="ECO:0007669"/>
    <property type="project" value="InterPro"/>
</dbReference>
<sequence>MQKRQSKIVKRKTSQGKALEKRAARSFMDVLQETNLESLPPHIPTYLRAAVDPPSTSSRWHYCSVCCSSANYTCVSVEQGSVLAAAKSYAMIRTA</sequence>
<keyword evidence="2" id="KW-0863">Zinc-finger</keyword>
<dbReference type="GO" id="GO:0000812">
    <property type="term" value="C:Swr1 complex"/>
    <property type="evidence" value="ECO:0000318"/>
    <property type="project" value="GO_Central"/>
</dbReference>
<dbReference type="InParanoid" id="A0A1B6PAX1"/>
<dbReference type="Proteomes" id="UP000000768">
    <property type="component" value="Chromosome 8"/>
</dbReference>
<dbReference type="PANTHER" id="PTHR13093">
    <property type="entry name" value="ZINC FINGER HIT DOMAIN CONTAINING PROTEIN 1"/>
    <property type="match status" value="1"/>
</dbReference>
<protein>
    <submittedName>
        <fullName evidence="4">Uncharacterized protein</fullName>
    </submittedName>
</protein>
<dbReference type="Gramene" id="KXG22781">
    <property type="protein sequence ID" value="KXG22781"/>
    <property type="gene ID" value="SORBI_3008G007500"/>
</dbReference>
<dbReference type="InterPro" id="IPR039723">
    <property type="entry name" value="Vps71/ZNHIT1"/>
</dbReference>
<name>A0A1B6PAX1_SORBI</name>
<evidence type="ECO:0000313" key="5">
    <source>
        <dbReference type="Proteomes" id="UP000000768"/>
    </source>
</evidence>
<reference evidence="4 5" key="1">
    <citation type="journal article" date="2009" name="Nature">
        <title>The Sorghum bicolor genome and the diversification of grasses.</title>
        <authorList>
            <person name="Paterson A.H."/>
            <person name="Bowers J.E."/>
            <person name="Bruggmann R."/>
            <person name="Dubchak I."/>
            <person name="Grimwood J."/>
            <person name="Gundlach H."/>
            <person name="Haberer G."/>
            <person name="Hellsten U."/>
            <person name="Mitros T."/>
            <person name="Poliakov A."/>
            <person name="Schmutz J."/>
            <person name="Spannagl M."/>
            <person name="Tang H."/>
            <person name="Wang X."/>
            <person name="Wicker T."/>
            <person name="Bharti A.K."/>
            <person name="Chapman J."/>
            <person name="Feltus F.A."/>
            <person name="Gowik U."/>
            <person name="Grigoriev I.V."/>
            <person name="Lyons E."/>
            <person name="Maher C.A."/>
            <person name="Martis M."/>
            <person name="Narechania A."/>
            <person name="Otillar R.P."/>
            <person name="Penning B.W."/>
            <person name="Salamov A.A."/>
            <person name="Wang Y."/>
            <person name="Zhang L."/>
            <person name="Carpita N.C."/>
            <person name="Freeling M."/>
            <person name="Gingle A.R."/>
            <person name="Hash C.T."/>
            <person name="Keller B."/>
            <person name="Klein P."/>
            <person name="Kresovich S."/>
            <person name="McCann M.C."/>
            <person name="Ming R."/>
            <person name="Peterson D.G."/>
            <person name="Mehboob-ur-Rahman"/>
            <person name="Ware D."/>
            <person name="Westhoff P."/>
            <person name="Mayer K.F."/>
            <person name="Messing J."/>
            <person name="Rokhsar D.S."/>
        </authorList>
    </citation>
    <scope>NUCLEOTIDE SEQUENCE [LARGE SCALE GENOMIC DNA]</scope>
    <source>
        <strain evidence="5">cv. BTx623</strain>
    </source>
</reference>
<evidence type="ECO:0000256" key="1">
    <source>
        <dbReference type="ARBA" id="ARBA00022723"/>
    </source>
</evidence>
<dbReference type="STRING" id="4558.A0A1B6PAX1"/>
<evidence type="ECO:0000313" key="4">
    <source>
        <dbReference type="EMBL" id="KXG22781.1"/>
    </source>
</evidence>
<keyword evidence="5" id="KW-1185">Reference proteome</keyword>
<dbReference type="OMA" id="CCSSANY"/>
<dbReference type="AlphaFoldDB" id="A0A1B6PAX1"/>
<keyword evidence="3" id="KW-0862">Zinc</keyword>
<evidence type="ECO:0000256" key="2">
    <source>
        <dbReference type="ARBA" id="ARBA00022771"/>
    </source>
</evidence>
<dbReference type="GO" id="GO:0008270">
    <property type="term" value="F:zinc ion binding"/>
    <property type="evidence" value="ECO:0007669"/>
    <property type="project" value="UniProtKB-KW"/>
</dbReference>
<reference evidence="5" key="2">
    <citation type="journal article" date="2018" name="Plant J.">
        <title>The Sorghum bicolor reference genome: improved assembly, gene annotations, a transcriptome atlas, and signatures of genome organization.</title>
        <authorList>
            <person name="McCormick R.F."/>
            <person name="Truong S.K."/>
            <person name="Sreedasyam A."/>
            <person name="Jenkins J."/>
            <person name="Shu S."/>
            <person name="Sims D."/>
            <person name="Kennedy M."/>
            <person name="Amirebrahimi M."/>
            <person name="Weers B.D."/>
            <person name="McKinley B."/>
            <person name="Mattison A."/>
            <person name="Morishige D.T."/>
            <person name="Grimwood J."/>
            <person name="Schmutz J."/>
            <person name="Mullet J.E."/>
        </authorList>
    </citation>
    <scope>NUCLEOTIDE SEQUENCE [LARGE SCALE GENOMIC DNA]</scope>
    <source>
        <strain evidence="5">cv. BTx623</strain>
    </source>
</reference>
<accession>A0A1B6PAX1</accession>